<evidence type="ECO:0000256" key="17">
    <source>
        <dbReference type="ARBA" id="ARBA00048679"/>
    </source>
</evidence>
<feature type="non-terminal residue" evidence="23">
    <location>
        <position position="460"/>
    </location>
</feature>
<dbReference type="GO" id="GO:0005737">
    <property type="term" value="C:cytoplasm"/>
    <property type="evidence" value="ECO:0007669"/>
    <property type="project" value="UniProtKB-SubCell"/>
</dbReference>
<proteinExistence type="inferred from homology"/>
<keyword evidence="6" id="KW-0723">Serine/threonine-protein kinase</keyword>
<name>A0A6G1BAW4_CROCR</name>
<feature type="domain" description="Protein kinase" evidence="22">
    <location>
        <begin position="186"/>
        <end position="457"/>
    </location>
</feature>
<evidence type="ECO:0000256" key="7">
    <source>
        <dbReference type="ARBA" id="ARBA00022553"/>
    </source>
</evidence>
<dbReference type="InterPro" id="IPR011009">
    <property type="entry name" value="Kinase-like_dom_sf"/>
</dbReference>
<comment type="cofactor">
    <cofactor evidence="1">
        <name>Mg(2+)</name>
        <dbReference type="ChEBI" id="CHEBI:18420"/>
    </cofactor>
</comment>
<dbReference type="SUPFAM" id="SSF47986">
    <property type="entry name" value="DEATH domain"/>
    <property type="match status" value="1"/>
</dbReference>
<keyword evidence="10 21" id="KW-0547">Nucleotide-binding</keyword>
<dbReference type="GO" id="GO:0045087">
    <property type="term" value="P:innate immune response"/>
    <property type="evidence" value="ECO:0007669"/>
    <property type="project" value="UniProtKB-KW"/>
</dbReference>
<evidence type="ECO:0000256" key="15">
    <source>
        <dbReference type="ARBA" id="ARBA00022990"/>
    </source>
</evidence>
<comment type="catalytic activity">
    <reaction evidence="17">
        <text>L-seryl-[protein] + ATP = O-phospho-L-seryl-[protein] + ADP + H(+)</text>
        <dbReference type="Rhea" id="RHEA:17989"/>
        <dbReference type="Rhea" id="RHEA-COMP:9863"/>
        <dbReference type="Rhea" id="RHEA-COMP:11604"/>
        <dbReference type="ChEBI" id="CHEBI:15378"/>
        <dbReference type="ChEBI" id="CHEBI:29999"/>
        <dbReference type="ChEBI" id="CHEBI:30616"/>
        <dbReference type="ChEBI" id="CHEBI:83421"/>
        <dbReference type="ChEBI" id="CHEBI:456216"/>
        <dbReference type="EC" id="2.7.11.1"/>
    </reaction>
</comment>
<organism evidence="23 24">
    <name type="scientific">Crocuta crocuta</name>
    <name type="common">Spotted hyena</name>
    <dbReference type="NCBI Taxonomy" id="9678"/>
    <lineage>
        <taxon>Eukaryota</taxon>
        <taxon>Metazoa</taxon>
        <taxon>Chordata</taxon>
        <taxon>Craniata</taxon>
        <taxon>Vertebrata</taxon>
        <taxon>Euteleostomi</taxon>
        <taxon>Mammalia</taxon>
        <taxon>Eutheria</taxon>
        <taxon>Laurasiatheria</taxon>
        <taxon>Carnivora</taxon>
        <taxon>Feliformia</taxon>
        <taxon>Hyaenidae</taxon>
        <taxon>Crocuta</taxon>
    </lineage>
</organism>
<evidence type="ECO:0000256" key="2">
    <source>
        <dbReference type="ARBA" id="ARBA00004496"/>
    </source>
</evidence>
<evidence type="ECO:0000313" key="24">
    <source>
        <dbReference type="Proteomes" id="UP000475037"/>
    </source>
</evidence>
<evidence type="ECO:0000256" key="20">
    <source>
        <dbReference type="PIRSR" id="PIRSR038189-1"/>
    </source>
</evidence>
<dbReference type="AlphaFoldDB" id="A0A6G1BAW4"/>
<dbReference type="Gene3D" id="1.10.533.10">
    <property type="entry name" value="Death Domain, Fas"/>
    <property type="match status" value="1"/>
</dbReference>
<comment type="similarity">
    <text evidence="3">Belongs to the protein kinase superfamily. TKL Ser/Thr protein kinase family. Pelle subfamily.</text>
</comment>
<dbReference type="SUPFAM" id="SSF56112">
    <property type="entry name" value="Protein kinase-like (PK-like)"/>
    <property type="match status" value="1"/>
</dbReference>
<dbReference type="Proteomes" id="UP000475037">
    <property type="component" value="Unassembled WGS sequence"/>
</dbReference>
<evidence type="ECO:0000313" key="23">
    <source>
        <dbReference type="EMBL" id="KAF0885096.1"/>
    </source>
</evidence>
<evidence type="ECO:0000256" key="3">
    <source>
        <dbReference type="ARBA" id="ARBA00008718"/>
    </source>
</evidence>
<evidence type="ECO:0000256" key="4">
    <source>
        <dbReference type="ARBA" id="ARBA00012513"/>
    </source>
</evidence>
<dbReference type="FunFam" id="3.30.200.20:FF:000368">
    <property type="entry name" value="Interleukin-1 receptor-associated kinase 4"/>
    <property type="match status" value="1"/>
</dbReference>
<dbReference type="FunFam" id="1.10.510.10:FF:000414">
    <property type="entry name" value="Interleukin-1 receptor-associated kinase 4"/>
    <property type="match status" value="1"/>
</dbReference>
<evidence type="ECO:0000256" key="5">
    <source>
        <dbReference type="ARBA" id="ARBA00022490"/>
    </source>
</evidence>
<keyword evidence="9" id="KW-0808">Transferase</keyword>
<dbReference type="Gene3D" id="1.10.510.10">
    <property type="entry name" value="Transferase(Phosphotransferase) domain 1"/>
    <property type="match status" value="1"/>
</dbReference>
<dbReference type="InterPro" id="IPR011029">
    <property type="entry name" value="DEATH-like_dom_sf"/>
</dbReference>
<protein>
    <recommendedName>
        <fullName evidence="19">Interleukin-1 receptor-associated kinase 4</fullName>
        <ecNumber evidence="4">2.7.11.1</ecNumber>
    </recommendedName>
</protein>
<evidence type="ECO:0000256" key="6">
    <source>
        <dbReference type="ARBA" id="ARBA00022527"/>
    </source>
</evidence>
<dbReference type="GO" id="GO:0005524">
    <property type="term" value="F:ATP binding"/>
    <property type="evidence" value="ECO:0007669"/>
    <property type="project" value="UniProtKB-KW"/>
</dbReference>
<comment type="subcellular location">
    <subcellularLocation>
        <location evidence="2">Cytoplasm</location>
    </subcellularLocation>
</comment>
<keyword evidence="14" id="KW-0391">Immunity</keyword>
<evidence type="ECO:0000256" key="14">
    <source>
        <dbReference type="ARBA" id="ARBA00022859"/>
    </source>
</evidence>
<feature type="binding site" evidence="21">
    <location>
        <position position="313"/>
    </location>
    <ligand>
        <name>ATP</name>
        <dbReference type="ChEBI" id="CHEBI:30616"/>
    </ligand>
</feature>
<evidence type="ECO:0000256" key="9">
    <source>
        <dbReference type="ARBA" id="ARBA00022679"/>
    </source>
</evidence>
<evidence type="ECO:0000259" key="22">
    <source>
        <dbReference type="PROSITE" id="PS50011"/>
    </source>
</evidence>
<dbReference type="GO" id="GO:0031349">
    <property type="term" value="P:positive regulation of defense response"/>
    <property type="evidence" value="ECO:0007669"/>
    <property type="project" value="UniProtKB-ARBA"/>
</dbReference>
<dbReference type="GO" id="GO:0043123">
    <property type="term" value="P:positive regulation of canonical NF-kappaB signal transduction"/>
    <property type="evidence" value="ECO:0007669"/>
    <property type="project" value="UniProtKB-ARBA"/>
</dbReference>
<keyword evidence="8" id="KW-0399">Innate immunity</keyword>
<comment type="catalytic activity">
    <reaction evidence="16">
        <text>L-threonyl-[protein] + ATP = O-phospho-L-threonyl-[protein] + ADP + H(+)</text>
        <dbReference type="Rhea" id="RHEA:46608"/>
        <dbReference type="Rhea" id="RHEA-COMP:11060"/>
        <dbReference type="Rhea" id="RHEA-COMP:11605"/>
        <dbReference type="ChEBI" id="CHEBI:15378"/>
        <dbReference type="ChEBI" id="CHEBI:30013"/>
        <dbReference type="ChEBI" id="CHEBI:30616"/>
        <dbReference type="ChEBI" id="CHEBI:61977"/>
        <dbReference type="ChEBI" id="CHEBI:456216"/>
        <dbReference type="EC" id="2.7.11.1"/>
    </reaction>
</comment>
<dbReference type="CDD" id="cd14158">
    <property type="entry name" value="STKc_IRAK4"/>
    <property type="match status" value="1"/>
</dbReference>
<dbReference type="CDD" id="cd08793">
    <property type="entry name" value="Death_IRAK4"/>
    <property type="match status" value="1"/>
</dbReference>
<dbReference type="GO" id="GO:0004674">
    <property type="term" value="F:protein serine/threonine kinase activity"/>
    <property type="evidence" value="ECO:0007669"/>
    <property type="project" value="UniProtKB-KW"/>
</dbReference>
<evidence type="ECO:0000256" key="19">
    <source>
        <dbReference type="ARBA" id="ARBA00073104"/>
    </source>
</evidence>
<dbReference type="InterPro" id="IPR001245">
    <property type="entry name" value="Ser-Thr/Tyr_kinase_cat_dom"/>
</dbReference>
<dbReference type="FunFam" id="1.10.533.10:FF:000028">
    <property type="entry name" value="Interleukin 1 receptor-associated kinase 4"/>
    <property type="match status" value="1"/>
</dbReference>
<dbReference type="EMBL" id="VOAJ01001444">
    <property type="protein sequence ID" value="KAF0885096.1"/>
    <property type="molecule type" value="Genomic_DNA"/>
</dbReference>
<keyword evidence="15" id="KW-0007">Acetylation</keyword>
<keyword evidence="11 23" id="KW-0418">Kinase</keyword>
<feature type="active site" description="Proton acceptor" evidence="20">
    <location>
        <position position="311"/>
    </location>
</feature>
<dbReference type="PIRSF" id="PIRSF038189">
    <property type="entry name" value="IRAK4"/>
    <property type="match status" value="1"/>
</dbReference>
<dbReference type="InterPro" id="IPR037970">
    <property type="entry name" value="IRAK4_Death"/>
</dbReference>
<dbReference type="EC" id="2.7.11.1" evidence="4"/>
<dbReference type="InterPro" id="IPR017428">
    <property type="entry name" value="IRAK4"/>
</dbReference>
<evidence type="ECO:0000256" key="13">
    <source>
        <dbReference type="ARBA" id="ARBA00022842"/>
    </source>
</evidence>
<keyword evidence="12 21" id="KW-0067">ATP-binding</keyword>
<dbReference type="PANTHER" id="PTHR48006">
    <property type="entry name" value="LEUCINE-RICH REPEAT-CONTAINING PROTEIN DDB_G0281931-RELATED"/>
    <property type="match status" value="1"/>
</dbReference>
<feature type="binding site" evidence="21">
    <location>
        <begin position="313"/>
        <end position="315"/>
    </location>
    <ligand>
        <name>ATP</name>
        <dbReference type="ChEBI" id="CHEBI:30616"/>
    </ligand>
</feature>
<evidence type="ECO:0000256" key="11">
    <source>
        <dbReference type="ARBA" id="ARBA00022777"/>
    </source>
</evidence>
<evidence type="ECO:0000256" key="12">
    <source>
        <dbReference type="ARBA" id="ARBA00022840"/>
    </source>
</evidence>
<comment type="subunit">
    <text evidence="18">Associates with MYD88 and IRAK2 to form a ternary complex called the Myddosome. Once phosphorylated, IRAK4 dissociates from the receptor complex and then associates with the TNF receptor-associated factor 6 (TRAF6), IRAK1, and PELI1; this intermediate complex is required for subsequent NF-kappa-B activation. Direct binding of SMAD6 to PELI1 prevents complex formation and hence negatively regulates IL1R-TLR signaling and eventually NF-kappa-B-mediated gene expression. Interacts with IL1RL1. Interacts (when phosphorylated) with IRAK1. May interact (when phosphorylated) with IRAK3.</text>
</comment>
<accession>A0A6G1BAW4</accession>
<keyword evidence="7" id="KW-0597">Phosphoprotein</keyword>
<dbReference type="InterPro" id="IPR000719">
    <property type="entry name" value="Prot_kinase_dom"/>
</dbReference>
<dbReference type="Gene3D" id="3.30.200.20">
    <property type="entry name" value="Phosphorylase Kinase, domain 1"/>
    <property type="match status" value="1"/>
</dbReference>
<evidence type="ECO:0000256" key="8">
    <source>
        <dbReference type="ARBA" id="ARBA00022588"/>
    </source>
</evidence>
<evidence type="ECO:0000256" key="18">
    <source>
        <dbReference type="ARBA" id="ARBA00064278"/>
    </source>
</evidence>
<keyword evidence="5" id="KW-0963">Cytoplasm</keyword>
<dbReference type="GO" id="GO:0019221">
    <property type="term" value="P:cytokine-mediated signaling pathway"/>
    <property type="evidence" value="ECO:0007669"/>
    <property type="project" value="UniProtKB-ARBA"/>
</dbReference>
<evidence type="ECO:0000256" key="10">
    <source>
        <dbReference type="ARBA" id="ARBA00022741"/>
    </source>
</evidence>
<comment type="caution">
    <text evidence="23">The sequence shown here is derived from an EMBL/GenBank/DDBJ whole genome shotgun (WGS) entry which is preliminary data.</text>
</comment>
<keyword evidence="13" id="KW-0460">Magnesium</keyword>
<keyword evidence="24" id="KW-1185">Reference proteome</keyword>
<dbReference type="PANTHER" id="PTHR48006:SF102">
    <property type="entry name" value="LEUCINE-RICH REPEAT-CONTAINING PROTEIN DDB_G0281931-RELATED"/>
    <property type="match status" value="1"/>
</dbReference>
<gene>
    <name evidence="23" type="primary">Irak4</name>
    <name evidence="23" type="ORF">FOF47_R18698</name>
</gene>
<reference evidence="23 24" key="1">
    <citation type="submission" date="2019-11" db="EMBL/GenBank/DDBJ databases">
        <authorList>
            <person name="Yang C."/>
            <person name="Li F."/>
        </authorList>
    </citation>
    <scope>NUCLEOTIDE SEQUENCE [LARGE SCALE GENOMIC DNA]</scope>
    <source>
        <strain evidence="23">KB4526</strain>
        <tissue evidence="23">Muscle</tissue>
    </source>
</reference>
<sequence>MNKPITSSTYVRSLNVGLIRKLSDFIDPQEGWKKLAVAIKKPSGDDRYNQFHIRRFEALLQTGQSPTCELLFDWGTTNCTVGDLVDLLVQNEFFAPASLLLPDAVPQAVNTLPAKEAVTVQQKEMPLCGRDRAFGLPVQDLEQNYTLPDSSSPESTSLEGSDTRFHSFSFYELKNVTNNFDERPVSIGGNKMGEGGFGVVYKGYVNNKTVAVKKLVAMVDISTEELKQQFDQEIKVMAKCQHENLVELLGFSSDGDDLCLVYVYMPNGSLLDRLSCLDNTPPLSWHMRCKIAQGAANGISFLHENHHIHRDIKSANILLDEDFTAKISDFGLARASEKFAQTVMTSRIVGTTAYMAPEALRGEITAKSDIYSFGVVLLEIITGLPAVDEHREPQLLLDIKEEIEDEEKTIEDYIDTKMNDTDPICIETMYSVASQCLHEKKNKRPDIKKVPIFYIYLKVK</sequence>
<evidence type="ECO:0000256" key="1">
    <source>
        <dbReference type="ARBA" id="ARBA00001946"/>
    </source>
</evidence>
<dbReference type="GO" id="GO:0000287">
    <property type="term" value="F:magnesium ion binding"/>
    <property type="evidence" value="ECO:0007669"/>
    <property type="project" value="InterPro"/>
</dbReference>
<dbReference type="PROSITE" id="PS50011">
    <property type="entry name" value="PROTEIN_KINASE_DOM"/>
    <property type="match status" value="1"/>
</dbReference>
<feature type="non-terminal residue" evidence="23">
    <location>
        <position position="1"/>
    </location>
</feature>
<dbReference type="Pfam" id="PF07714">
    <property type="entry name" value="PK_Tyr_Ser-Thr"/>
    <property type="match status" value="1"/>
</dbReference>
<dbReference type="InterPro" id="IPR051824">
    <property type="entry name" value="LRR_Rcpt-Like_S/T_Kinase"/>
</dbReference>
<evidence type="ECO:0000256" key="16">
    <source>
        <dbReference type="ARBA" id="ARBA00047899"/>
    </source>
</evidence>
<dbReference type="SMART" id="SM00220">
    <property type="entry name" value="S_TKc"/>
    <property type="match status" value="1"/>
</dbReference>
<evidence type="ECO:0000256" key="21">
    <source>
        <dbReference type="PIRSR" id="PIRSR038189-2"/>
    </source>
</evidence>
<feature type="binding site" evidence="21">
    <location>
        <position position="213"/>
    </location>
    <ligand>
        <name>ATP</name>
        <dbReference type="ChEBI" id="CHEBI:30616"/>
    </ligand>
</feature>